<sequence length="98" mass="10501">MELVGKVKTANGYASASVEATFSRSVHGEQVEFLVTRSMTDHHLVVTHKVSGRMVCPIDFLATALEGAESAGRKALDAFLFSIGEKRFMDAVGRSVAA</sequence>
<evidence type="ECO:0000313" key="1">
    <source>
        <dbReference type="EMBL" id="UNH32374.1"/>
    </source>
</evidence>
<gene>
    <name evidence="1" type="ORF">MNY72_16720</name>
</gene>
<dbReference type="EMBL" id="CP093246">
    <property type="protein sequence ID" value="UNH32374.1"/>
    <property type="molecule type" value="Genomic_DNA"/>
</dbReference>
<organism evidence="1 2">
    <name type="scientific">Moellerella wisconsensis</name>
    <dbReference type="NCBI Taxonomy" id="158849"/>
    <lineage>
        <taxon>Bacteria</taxon>
        <taxon>Pseudomonadati</taxon>
        <taxon>Pseudomonadota</taxon>
        <taxon>Gammaproteobacteria</taxon>
        <taxon>Enterobacterales</taxon>
        <taxon>Morganellaceae</taxon>
        <taxon>Moellerella</taxon>
    </lineage>
</organism>
<name>A0A9Q8V5I2_9GAMM</name>
<protein>
    <submittedName>
        <fullName evidence="1">Uncharacterized protein</fullName>
    </submittedName>
</protein>
<evidence type="ECO:0000313" key="2">
    <source>
        <dbReference type="Proteomes" id="UP000829116"/>
    </source>
</evidence>
<dbReference type="Proteomes" id="UP000829116">
    <property type="component" value="Plasmid pW51-a"/>
</dbReference>
<dbReference type="AlphaFoldDB" id="A0A9Q8V5I2"/>
<proteinExistence type="predicted"/>
<reference evidence="1" key="1">
    <citation type="submission" date="2022-03" db="EMBL/GenBank/DDBJ databases">
        <title>ESBL-producing Moellerella wisconsensis and Escherichia marmotae isolated from wild game meat.</title>
        <authorList>
            <person name="Biggel M."/>
        </authorList>
    </citation>
    <scope>NUCLEOTIDE SEQUENCE</scope>
    <source>
        <strain evidence="1">W51</strain>
        <plasmid evidence="1">pW51-a</plasmid>
    </source>
</reference>
<accession>A0A9Q8V5I2</accession>
<dbReference type="RefSeq" id="WP_137022501.1">
    <property type="nucleotide sequence ID" value="NZ_CAWQWN010000002.1"/>
</dbReference>
<geneLocation type="plasmid" evidence="1 2">
    <name>pW51-a</name>
</geneLocation>
<keyword evidence="1" id="KW-0614">Plasmid</keyword>